<dbReference type="PANTHER" id="PTHR32060">
    <property type="entry name" value="TAIL-SPECIFIC PROTEASE"/>
    <property type="match status" value="1"/>
</dbReference>
<accession>A0A0D6PDD9</accession>
<keyword evidence="2" id="KW-0378">Hydrolase</keyword>
<dbReference type="EMBL" id="BANC01000020">
    <property type="protein sequence ID" value="GAN79376.1"/>
    <property type="molecule type" value="Genomic_DNA"/>
</dbReference>
<dbReference type="SUPFAM" id="SSF50156">
    <property type="entry name" value="PDZ domain-like"/>
    <property type="match status" value="1"/>
</dbReference>
<dbReference type="OrthoDB" id="9812068at2"/>
<evidence type="ECO:0000259" key="5">
    <source>
        <dbReference type="SMART" id="SM00245"/>
    </source>
</evidence>
<dbReference type="Proteomes" id="UP000032668">
    <property type="component" value="Unassembled WGS sequence"/>
</dbReference>
<dbReference type="Gene3D" id="3.90.226.10">
    <property type="entry name" value="2-enoyl-CoA Hydratase, Chain A, domain 1"/>
    <property type="match status" value="1"/>
</dbReference>
<dbReference type="GO" id="GO:0006508">
    <property type="term" value="P:proteolysis"/>
    <property type="evidence" value="ECO:0007669"/>
    <property type="project" value="UniProtKB-KW"/>
</dbReference>
<evidence type="ECO:0000256" key="1">
    <source>
        <dbReference type="ARBA" id="ARBA00022670"/>
    </source>
</evidence>
<name>A0A0D6PDD9_9PROT</name>
<dbReference type="SMART" id="SM00245">
    <property type="entry name" value="TSPc"/>
    <property type="match status" value="1"/>
</dbReference>
<dbReference type="SUPFAM" id="SSF52096">
    <property type="entry name" value="ClpP/crotonase"/>
    <property type="match status" value="1"/>
</dbReference>
<reference evidence="6 7" key="1">
    <citation type="submission" date="2012-11" db="EMBL/GenBank/DDBJ databases">
        <title>Whole genome sequence of Acidocella aminolytica 101 = DSM 11237.</title>
        <authorList>
            <person name="Azuma Y."/>
            <person name="Higashiura N."/>
            <person name="Hirakawa H."/>
            <person name="Matsushita K."/>
        </authorList>
    </citation>
    <scope>NUCLEOTIDE SEQUENCE [LARGE SCALE GENOMIC DNA]</scope>
    <source>
        <strain evidence="7">101 / DSM 11237</strain>
    </source>
</reference>
<dbReference type="PANTHER" id="PTHR32060:SF30">
    <property type="entry name" value="CARBOXY-TERMINAL PROCESSING PROTEASE CTPA"/>
    <property type="match status" value="1"/>
</dbReference>
<gene>
    <name evidence="6" type="ORF">Aam_020_140</name>
</gene>
<comment type="caution">
    <text evidence="6">The sequence shown here is derived from an EMBL/GenBank/DDBJ whole genome shotgun (WGS) entry which is preliminary data.</text>
</comment>
<feature type="signal peptide" evidence="4">
    <location>
        <begin position="1"/>
        <end position="25"/>
    </location>
</feature>
<evidence type="ECO:0000313" key="7">
    <source>
        <dbReference type="Proteomes" id="UP000032668"/>
    </source>
</evidence>
<dbReference type="InterPro" id="IPR005151">
    <property type="entry name" value="Tail-specific_protease"/>
</dbReference>
<dbReference type="InterPro" id="IPR036034">
    <property type="entry name" value="PDZ_sf"/>
</dbReference>
<organism evidence="6 7">
    <name type="scientific">Acidocella aminolytica 101 = DSM 11237</name>
    <dbReference type="NCBI Taxonomy" id="1120923"/>
    <lineage>
        <taxon>Bacteria</taxon>
        <taxon>Pseudomonadati</taxon>
        <taxon>Pseudomonadota</taxon>
        <taxon>Alphaproteobacteria</taxon>
        <taxon>Acetobacterales</taxon>
        <taxon>Acidocellaceae</taxon>
        <taxon>Acidocella</taxon>
    </lineage>
</organism>
<dbReference type="InterPro" id="IPR004447">
    <property type="entry name" value="Peptidase_S41A"/>
</dbReference>
<dbReference type="Gene3D" id="2.30.42.10">
    <property type="match status" value="1"/>
</dbReference>
<dbReference type="STRING" id="1120923.SAMN02746095_00372"/>
<keyword evidence="4" id="KW-0732">Signal</keyword>
<evidence type="ECO:0000313" key="6">
    <source>
        <dbReference type="EMBL" id="GAN79376.1"/>
    </source>
</evidence>
<evidence type="ECO:0000256" key="4">
    <source>
        <dbReference type="SAM" id="SignalP"/>
    </source>
</evidence>
<keyword evidence="3" id="KW-0720">Serine protease</keyword>
<dbReference type="InterPro" id="IPR029045">
    <property type="entry name" value="ClpP/crotonase-like_dom_sf"/>
</dbReference>
<evidence type="ECO:0000256" key="3">
    <source>
        <dbReference type="ARBA" id="ARBA00022825"/>
    </source>
</evidence>
<dbReference type="AlphaFoldDB" id="A0A0D6PDD9"/>
<dbReference type="CDD" id="cd07560">
    <property type="entry name" value="Peptidase_S41_CPP"/>
    <property type="match status" value="1"/>
</dbReference>
<dbReference type="GO" id="GO:0007165">
    <property type="term" value="P:signal transduction"/>
    <property type="evidence" value="ECO:0007669"/>
    <property type="project" value="TreeGrafter"/>
</dbReference>
<dbReference type="GO" id="GO:0004175">
    <property type="term" value="F:endopeptidase activity"/>
    <property type="evidence" value="ECO:0007669"/>
    <property type="project" value="TreeGrafter"/>
</dbReference>
<dbReference type="RefSeq" id="WP_052948298.1">
    <property type="nucleotide sequence ID" value="NZ_BANC01000020.1"/>
</dbReference>
<keyword evidence="1 6" id="KW-0645">Protease</keyword>
<keyword evidence="7" id="KW-1185">Reference proteome</keyword>
<dbReference type="Pfam" id="PF03572">
    <property type="entry name" value="Peptidase_S41"/>
    <property type="match status" value="1"/>
</dbReference>
<protein>
    <submittedName>
        <fullName evidence="6">Carboxy-terminal processing protease</fullName>
    </submittedName>
</protein>
<dbReference type="GO" id="GO:0030288">
    <property type="term" value="C:outer membrane-bounded periplasmic space"/>
    <property type="evidence" value="ECO:0007669"/>
    <property type="project" value="TreeGrafter"/>
</dbReference>
<dbReference type="Gene3D" id="3.30.750.44">
    <property type="match status" value="1"/>
</dbReference>
<sequence length="510" mass="52628">MKRKVILFLLCLLLPVGLCARPAEASTTAFDSAAAASVWSAALAYIAPRALNPVTIPQMTLWGLNGLAALDPNLNTKLQDGEIRLYGPDRLLLAVPAPAAKDAAGWGQAAGKVAAAAYAASVPLQQAGTQGIISNFFDELFNHFDPYSRYEGPVQAAQDQLMITGLAGTGVTLTSKEGRVVVASVAADSPAANAGLQPQMVVSTVNGRKAYPGMVEALNRGMAGLPGTAFSISIIDPTDGTDSNPQNFTLKRGFIPPETVFVEPPLGTGIAVLKIDGFNKGTGDQFAQALASVMAQTPSPNALVLDLRGNRGGVLRQAVLVADTLLQSGPIAETNGRDPDADQHFTAEGADLTEGAKIAVLVDGQTASAAEILSAALADDGRAVVIGSETLGKGLVQTVTSLPGGGELFVTWSRVLAPRGWPLQGLGLMPQVCTSNGPDSLNQQLAALAKGHNLLAPVLAKARAMRPPVSIDAMLALRANCPADIGGELDEQAAAAILSNDKMYQAALLH</sequence>
<feature type="domain" description="Tail specific protease" evidence="5">
    <location>
        <begin position="243"/>
        <end position="435"/>
    </location>
</feature>
<evidence type="ECO:0000256" key="2">
    <source>
        <dbReference type="ARBA" id="ARBA00022801"/>
    </source>
</evidence>
<feature type="chain" id="PRO_5030005917" evidence="4">
    <location>
        <begin position="26"/>
        <end position="510"/>
    </location>
</feature>
<proteinExistence type="predicted"/>
<dbReference type="GO" id="GO:0008236">
    <property type="term" value="F:serine-type peptidase activity"/>
    <property type="evidence" value="ECO:0007669"/>
    <property type="project" value="UniProtKB-KW"/>
</dbReference>